<dbReference type="InterPro" id="IPR027883">
    <property type="entry name" value="Redic1-like"/>
</dbReference>
<organism evidence="2 3">
    <name type="scientific">Acanthaster planci</name>
    <name type="common">Crown-of-thorns starfish</name>
    <dbReference type="NCBI Taxonomy" id="133434"/>
    <lineage>
        <taxon>Eukaryota</taxon>
        <taxon>Metazoa</taxon>
        <taxon>Echinodermata</taxon>
        <taxon>Eleutherozoa</taxon>
        <taxon>Asterozoa</taxon>
        <taxon>Asteroidea</taxon>
        <taxon>Valvatacea</taxon>
        <taxon>Valvatida</taxon>
        <taxon>Acanthasteridae</taxon>
        <taxon>Acanthaster</taxon>
    </lineage>
</organism>
<accession>A0A8B7XJ36</accession>
<keyword evidence="2" id="KW-1185">Reference proteome</keyword>
<sequence>MNWVGGARNRLKMKDEKQRQKEFFEKMRYGNKVRQLSRSSAPQKAKLPASLDLLSLQAADYSATKFRKSDTMKSSKSKVKKVELDRSKGLFPFHHHHDDLELPMSPCAPSKLQLDDLDQSRNLDGRHPKEVTPQANTVPFVSPSQQIDQEIYRIKTAEDSKLQSQCSGQSHLSFQPSSPFHSTPMAQEFFNAPQQPLKHQGKHFEDLFFSFVPSDTSKPTQDPPEEFSAISNDGDEFDYSPLSSIPSESSVTSSLTVKSPSSQFNSTIEHNQVPLVSKTSTLPSQGKQLESSRPICSPVDLTQHTASFPIMIDSLPNEDYKSDSSLCGHKRESAQAQKPLDNPGSNQQQVDLMCKEKASFLSPFCKQAEVFTSAQVRSRKRRLGSEIAFSDTQSCEKSASCIGLSESSSNMSSGRAIEKEQKWLRKDDIALNTVGNSFVSGHKFTENSTTGNDERNVSKAPTKAMSKVCEQVLKEVLQLDSELCQHSPLHQDSSSHRGLQPPLMEVINLPVKQNKLEMEKFSCQVAEEKAVDEKLVDGHSKESCDQQVPNQSQELAESTPTGRTPVKLGELQPNASIDESQIQEYTENCEKQGEGNGADLSHDGATEVHVHEKVAYHQMSANNDGGTEESESQSTGTEPDVETLDDHIFRPLCEDQATQCNIYIIPTETKATLCEIQEFTSESQPGNRKIRKSEPMYDAYNECTLS</sequence>
<protein>
    <submittedName>
        <fullName evidence="3">Uncharacterized protein LOC110973599 isoform X1</fullName>
    </submittedName>
</protein>
<feature type="region of interest" description="Disordered" evidence="1">
    <location>
        <begin position="213"/>
        <end position="293"/>
    </location>
</feature>
<dbReference type="KEGG" id="aplc:110973599"/>
<feature type="region of interest" description="Disordered" evidence="1">
    <location>
        <begin position="534"/>
        <end position="576"/>
    </location>
</feature>
<dbReference type="PANTHER" id="PTHR35158">
    <property type="entry name" value="CDNA SEQUENCE CN725425"/>
    <property type="match status" value="1"/>
</dbReference>
<feature type="compositionally biased region" description="Polar residues" evidence="1">
    <location>
        <begin position="545"/>
        <end position="562"/>
    </location>
</feature>
<evidence type="ECO:0000256" key="1">
    <source>
        <dbReference type="SAM" id="MobiDB-lite"/>
    </source>
</evidence>
<gene>
    <name evidence="3" type="primary">LOC110973599</name>
</gene>
<dbReference type="Proteomes" id="UP000694845">
    <property type="component" value="Unplaced"/>
</dbReference>
<evidence type="ECO:0000313" key="3">
    <source>
        <dbReference type="RefSeq" id="XP_022080206.1"/>
    </source>
</evidence>
<dbReference type="PANTHER" id="PTHR35158:SF1">
    <property type="entry name" value="CDNA SEQUENCE CN725425"/>
    <property type="match status" value="1"/>
</dbReference>
<proteinExistence type="predicted"/>
<evidence type="ECO:0000313" key="2">
    <source>
        <dbReference type="Proteomes" id="UP000694845"/>
    </source>
</evidence>
<feature type="compositionally biased region" description="Low complexity" evidence="1">
    <location>
        <begin position="240"/>
        <end position="262"/>
    </location>
</feature>
<feature type="compositionally biased region" description="Basic and acidic residues" evidence="1">
    <location>
        <begin position="534"/>
        <end position="544"/>
    </location>
</feature>
<dbReference type="RefSeq" id="XP_022080206.1">
    <property type="nucleotide sequence ID" value="XM_022224514.1"/>
</dbReference>
<dbReference type="GeneID" id="110973599"/>
<dbReference type="AlphaFoldDB" id="A0A8B7XJ36"/>
<dbReference type="OMA" id="DHYEESH"/>
<name>A0A8B7XJ36_ACAPL</name>
<dbReference type="OrthoDB" id="6430388at2759"/>
<feature type="region of interest" description="Disordered" evidence="1">
    <location>
        <begin position="621"/>
        <end position="641"/>
    </location>
</feature>
<reference evidence="3" key="1">
    <citation type="submission" date="2025-08" db="UniProtKB">
        <authorList>
            <consortium name="RefSeq"/>
        </authorList>
    </citation>
    <scope>IDENTIFICATION</scope>
</reference>
<feature type="compositionally biased region" description="Polar residues" evidence="1">
    <location>
        <begin position="277"/>
        <end position="291"/>
    </location>
</feature>
<feature type="region of interest" description="Disordered" evidence="1">
    <location>
        <begin position="314"/>
        <end position="348"/>
    </location>
</feature>